<comment type="caution">
    <text evidence="2">The sequence shown here is derived from an EMBL/GenBank/DDBJ whole genome shotgun (WGS) entry which is preliminary data.</text>
</comment>
<accession>A0A9N9HH32</accession>
<organism evidence="2 3">
    <name type="scientific">Racocetra fulgida</name>
    <dbReference type="NCBI Taxonomy" id="60492"/>
    <lineage>
        <taxon>Eukaryota</taxon>
        <taxon>Fungi</taxon>
        <taxon>Fungi incertae sedis</taxon>
        <taxon>Mucoromycota</taxon>
        <taxon>Glomeromycotina</taxon>
        <taxon>Glomeromycetes</taxon>
        <taxon>Diversisporales</taxon>
        <taxon>Gigasporaceae</taxon>
        <taxon>Racocetra</taxon>
    </lineage>
</organism>
<evidence type="ECO:0000313" key="3">
    <source>
        <dbReference type="Proteomes" id="UP000789396"/>
    </source>
</evidence>
<gene>
    <name evidence="2" type="ORF">RFULGI_LOCUS9821</name>
</gene>
<dbReference type="EMBL" id="CAJVPZ010018328">
    <property type="protein sequence ID" value="CAG8686129.1"/>
    <property type="molecule type" value="Genomic_DNA"/>
</dbReference>
<evidence type="ECO:0000256" key="1">
    <source>
        <dbReference type="SAM" id="MobiDB-lite"/>
    </source>
</evidence>
<feature type="non-terminal residue" evidence="2">
    <location>
        <position position="417"/>
    </location>
</feature>
<dbReference type="OrthoDB" id="2422604at2759"/>
<evidence type="ECO:0000313" key="2">
    <source>
        <dbReference type="EMBL" id="CAG8686129.1"/>
    </source>
</evidence>
<feature type="non-terminal residue" evidence="2">
    <location>
        <position position="1"/>
    </location>
</feature>
<proteinExistence type="predicted"/>
<dbReference type="Proteomes" id="UP000789396">
    <property type="component" value="Unassembled WGS sequence"/>
</dbReference>
<protein>
    <submittedName>
        <fullName evidence="2">14118_t:CDS:1</fullName>
    </submittedName>
</protein>
<dbReference type="AlphaFoldDB" id="A0A9N9HH32"/>
<keyword evidence="3" id="KW-1185">Reference proteome</keyword>
<name>A0A9N9HH32_9GLOM</name>
<feature type="region of interest" description="Disordered" evidence="1">
    <location>
        <begin position="178"/>
        <end position="200"/>
    </location>
</feature>
<sequence>CPGEGQCINGHCILSNTTGTPSPALKSGIAYLFNQRSGADGLGHVAWGYLRDATEYTYGSLDGPESSMTSSSNGFWVHSGTFEEMITTFQSQEYDSYIHGVVDKPNVQNAIQMEEYLVNIPYDLIVNDCCDREIRTGKTQDLNKHMNLNGNLRKGQCQPALLIMQNVGNITLEQNTPQTENVTPEQNPPSTPEGDLISFDENLPTLQPREASAPAVDPEIGSSIKQNKTILIYKNIPNGIEFYDGKGKWYGVKEDFRTLSNKYYFIKTDLKETTIEAYKRINEESEAIAEKTNEQKENAWLNLATTGTLVFAEKYEGEAIQYDVNSMYTYEMLKKEASWPIAPGKFHTINSSFTEKWSKFPYGIYKATIEGNPSKNIRITGKDMFGKWGIILYNIKKEGGIAGKVSKALLVSLWGVL</sequence>
<reference evidence="2" key="1">
    <citation type="submission" date="2021-06" db="EMBL/GenBank/DDBJ databases">
        <authorList>
            <person name="Kallberg Y."/>
            <person name="Tangrot J."/>
            <person name="Rosling A."/>
        </authorList>
    </citation>
    <scope>NUCLEOTIDE SEQUENCE</scope>
    <source>
        <strain evidence="2">IN212</strain>
    </source>
</reference>